<dbReference type="SUPFAM" id="SSF81923">
    <property type="entry name" value="Double Clp-N motif"/>
    <property type="match status" value="1"/>
</dbReference>
<dbReference type="InterPro" id="IPR013461">
    <property type="entry name" value="ClpA"/>
</dbReference>
<dbReference type="InterPro" id="IPR003593">
    <property type="entry name" value="AAA+_ATPase"/>
</dbReference>
<dbReference type="Pfam" id="PF10431">
    <property type="entry name" value="ClpB_D2-small"/>
    <property type="match status" value="1"/>
</dbReference>
<keyword evidence="1 5" id="KW-0677">Repeat</keyword>
<keyword evidence="9" id="KW-0645">Protease</keyword>
<evidence type="ECO:0000256" key="1">
    <source>
        <dbReference type="ARBA" id="ARBA00022737"/>
    </source>
</evidence>
<dbReference type="OrthoDB" id="5287200at2"/>
<dbReference type="SUPFAM" id="SSF52540">
    <property type="entry name" value="P-loop containing nucleoside triphosphate hydrolases"/>
    <property type="match status" value="2"/>
</dbReference>
<dbReference type="InterPro" id="IPR003959">
    <property type="entry name" value="ATPase_AAA_core"/>
</dbReference>
<sequence length="761" mass="84007">MLSQDLEVSLNLAVSEATRRGHQFITVEHILYALLHNATAREAIEACGGSIERVRDDLEKFFEEHIDGNALKQGQLPQPTIGFQRVIQRAAQHVQSSGKEKIQGSNVLVAIFSEKDSFAVFYLEKEKITRLDVIQYISHGITKEGGEESTYLPGSSEGEDDPSADGEAPGRGSALEKYAVDLCEKAREGKIDPLIGRDEELERIMQILCRRRKNNPLCVGDAGVGKTALAEGLAVRIVNDEVPDALKGTQVFALDMGSLVAGSKFRGDFEQRLKNVVRELQKYDKHLLFIDEIHTIIGAGAVGGGALDASNILKPALASGELRCMGSTTFKEFRSHFEGDHALTRRFQKLDINEPTRMDAIKILQGLKSRYEDFHHVKYSSGAIKAAVDLSARYITDRKLPDKAIDVIDEVAASVALKKTDANRDKRKTISVDMVQNIVSKMARIPVQKVTQSDRDSLKNLGDKLKSKVFGQDDAIDSLATAIKMSRSGLGEENQPIGSFLFSGPTGVGKTEVAKQLANVMGIELIRFDMSEYMERHSVSRLIGAPPGYVGFDQGGLLTEAVNKTPHAVLLLDEIEKAHPEMQNILLQVMDHGTLTDNNGRKSDFRNVIIIMTTNAGAKELTSQSIGFDQGTKAKLDGKQVSKAVKDSFSPEFRNRLNGIITFGPLPFEVVKMVARKFIGEINLKLAEKKVSLEFDEEAVEWIARNGYEEAYGARPIKRLVQEEVKKPLADELLFGSLEKGGLVKVTIEDKKLRFNFPKKS</sequence>
<keyword evidence="9" id="KW-0378">Hydrolase</keyword>
<dbReference type="Pfam" id="PF17871">
    <property type="entry name" value="AAA_lid_9"/>
    <property type="match status" value="1"/>
</dbReference>
<dbReference type="InterPro" id="IPR001270">
    <property type="entry name" value="ClpA/B"/>
</dbReference>
<dbReference type="NCBIfam" id="TIGR02639">
    <property type="entry name" value="ClpA"/>
    <property type="match status" value="1"/>
</dbReference>
<dbReference type="RefSeq" id="WP_132320706.1">
    <property type="nucleotide sequence ID" value="NZ_FWZT01000010.1"/>
</dbReference>
<evidence type="ECO:0000256" key="5">
    <source>
        <dbReference type="PROSITE-ProRule" id="PRU01251"/>
    </source>
</evidence>
<dbReference type="PROSITE" id="PS00871">
    <property type="entry name" value="CLPAB_2"/>
    <property type="match status" value="1"/>
</dbReference>
<dbReference type="FunFam" id="3.40.50.300:FF:000025">
    <property type="entry name" value="ATP-dependent Clp protease subunit"/>
    <property type="match status" value="1"/>
</dbReference>
<evidence type="ECO:0000259" key="8">
    <source>
        <dbReference type="PROSITE" id="PS51903"/>
    </source>
</evidence>
<dbReference type="Gene3D" id="1.10.1780.10">
    <property type="entry name" value="Clp, N-terminal domain"/>
    <property type="match status" value="1"/>
</dbReference>
<dbReference type="InterPro" id="IPR018368">
    <property type="entry name" value="ClpA/B_CS1"/>
</dbReference>
<gene>
    <name evidence="9" type="ORF">SAMN06296036_11037</name>
</gene>
<evidence type="ECO:0000256" key="7">
    <source>
        <dbReference type="SAM" id="MobiDB-lite"/>
    </source>
</evidence>
<evidence type="ECO:0000256" key="4">
    <source>
        <dbReference type="ARBA" id="ARBA00023186"/>
    </source>
</evidence>
<comment type="similarity">
    <text evidence="6">Belongs to the ClpA/ClpB family.</text>
</comment>
<feature type="region of interest" description="Disordered" evidence="7">
    <location>
        <begin position="145"/>
        <end position="171"/>
    </location>
</feature>
<dbReference type="CDD" id="cd00009">
    <property type="entry name" value="AAA"/>
    <property type="match status" value="1"/>
</dbReference>
<dbReference type="InterPro" id="IPR041546">
    <property type="entry name" value="ClpA/ClpB_AAA_lid"/>
</dbReference>
<dbReference type="InterPro" id="IPR019489">
    <property type="entry name" value="Clp_ATPase_C"/>
</dbReference>
<keyword evidence="3 6" id="KW-0067">ATP-binding</keyword>
<dbReference type="GO" id="GO:0034605">
    <property type="term" value="P:cellular response to heat"/>
    <property type="evidence" value="ECO:0007669"/>
    <property type="project" value="TreeGrafter"/>
</dbReference>
<keyword evidence="2 6" id="KW-0547">Nucleotide-binding</keyword>
<reference evidence="10" key="1">
    <citation type="submission" date="2017-04" db="EMBL/GenBank/DDBJ databases">
        <authorList>
            <person name="Varghese N."/>
            <person name="Submissions S."/>
        </authorList>
    </citation>
    <scope>NUCLEOTIDE SEQUENCE [LARGE SCALE GENOMIC DNA]</scope>
    <source>
        <strain evidence="10">RKEM611</strain>
    </source>
</reference>
<dbReference type="GO" id="GO:0006508">
    <property type="term" value="P:proteolysis"/>
    <property type="evidence" value="ECO:0007669"/>
    <property type="project" value="UniProtKB-KW"/>
</dbReference>
<dbReference type="Pfam" id="PF00004">
    <property type="entry name" value="AAA"/>
    <property type="match status" value="1"/>
</dbReference>
<dbReference type="PANTHER" id="PTHR11638:SF111">
    <property type="entry name" value="ATP-DEPENDENT CLP PROTEASE ATP-BINDING SUBUNIT CLPA"/>
    <property type="match status" value="1"/>
</dbReference>
<dbReference type="Pfam" id="PF07724">
    <property type="entry name" value="AAA_2"/>
    <property type="match status" value="1"/>
</dbReference>
<dbReference type="SMART" id="SM01086">
    <property type="entry name" value="ClpB_D2-small"/>
    <property type="match status" value="1"/>
</dbReference>
<keyword evidence="10" id="KW-1185">Reference proteome</keyword>
<dbReference type="InterPro" id="IPR036628">
    <property type="entry name" value="Clp_N_dom_sf"/>
</dbReference>
<accession>A0A1Y6BWJ5</accession>
<feature type="domain" description="Clp R" evidence="8">
    <location>
        <begin position="1"/>
        <end position="144"/>
    </location>
</feature>
<evidence type="ECO:0000313" key="10">
    <source>
        <dbReference type="Proteomes" id="UP000192907"/>
    </source>
</evidence>
<name>A0A1Y6BWJ5_9BACT</name>
<proteinExistence type="inferred from homology"/>
<dbReference type="PRINTS" id="PR00300">
    <property type="entry name" value="CLPPROTEASEA"/>
</dbReference>
<dbReference type="CDD" id="cd19499">
    <property type="entry name" value="RecA-like_ClpB_Hsp104-like"/>
    <property type="match status" value="1"/>
</dbReference>
<dbReference type="GO" id="GO:0005737">
    <property type="term" value="C:cytoplasm"/>
    <property type="evidence" value="ECO:0007669"/>
    <property type="project" value="TreeGrafter"/>
</dbReference>
<dbReference type="GO" id="GO:0005524">
    <property type="term" value="F:ATP binding"/>
    <property type="evidence" value="ECO:0007669"/>
    <property type="project" value="UniProtKB-KW"/>
</dbReference>
<keyword evidence="4 6" id="KW-0143">Chaperone</keyword>
<dbReference type="InterPro" id="IPR050130">
    <property type="entry name" value="ClpA_ClpB"/>
</dbReference>
<dbReference type="GO" id="GO:0016887">
    <property type="term" value="F:ATP hydrolysis activity"/>
    <property type="evidence" value="ECO:0007669"/>
    <property type="project" value="InterPro"/>
</dbReference>
<dbReference type="GO" id="GO:0008233">
    <property type="term" value="F:peptidase activity"/>
    <property type="evidence" value="ECO:0007669"/>
    <property type="project" value="UniProtKB-KW"/>
</dbReference>
<evidence type="ECO:0000256" key="6">
    <source>
        <dbReference type="RuleBase" id="RU004432"/>
    </source>
</evidence>
<dbReference type="Gene3D" id="1.10.8.60">
    <property type="match status" value="2"/>
</dbReference>
<dbReference type="Pfam" id="PF02861">
    <property type="entry name" value="Clp_N"/>
    <property type="match status" value="1"/>
</dbReference>
<evidence type="ECO:0000313" key="9">
    <source>
        <dbReference type="EMBL" id="SMF32562.1"/>
    </source>
</evidence>
<dbReference type="InterPro" id="IPR027417">
    <property type="entry name" value="P-loop_NTPase"/>
</dbReference>
<dbReference type="SMART" id="SM00382">
    <property type="entry name" value="AAA"/>
    <property type="match status" value="2"/>
</dbReference>
<dbReference type="STRING" id="1513793.SAMN06296036_11037"/>
<dbReference type="InterPro" id="IPR004176">
    <property type="entry name" value="Clp_R_N"/>
</dbReference>
<protein>
    <submittedName>
        <fullName evidence="9">ATP-dependent Clp protease ATP-binding subunit ClpA</fullName>
    </submittedName>
</protein>
<dbReference type="PROSITE" id="PS51903">
    <property type="entry name" value="CLP_R"/>
    <property type="match status" value="1"/>
</dbReference>
<dbReference type="Proteomes" id="UP000192907">
    <property type="component" value="Unassembled WGS sequence"/>
</dbReference>
<organism evidence="9 10">
    <name type="scientific">Pseudobacteriovorax antillogorgiicola</name>
    <dbReference type="NCBI Taxonomy" id="1513793"/>
    <lineage>
        <taxon>Bacteria</taxon>
        <taxon>Pseudomonadati</taxon>
        <taxon>Bdellovibrionota</taxon>
        <taxon>Oligoflexia</taxon>
        <taxon>Oligoflexales</taxon>
        <taxon>Pseudobacteriovoracaceae</taxon>
        <taxon>Pseudobacteriovorax</taxon>
    </lineage>
</organism>
<evidence type="ECO:0000256" key="2">
    <source>
        <dbReference type="ARBA" id="ARBA00022741"/>
    </source>
</evidence>
<dbReference type="GO" id="GO:0043335">
    <property type="term" value="P:protein unfolding"/>
    <property type="evidence" value="ECO:0007669"/>
    <property type="project" value="InterPro"/>
</dbReference>
<evidence type="ECO:0000256" key="3">
    <source>
        <dbReference type="ARBA" id="ARBA00022840"/>
    </source>
</evidence>
<dbReference type="Gene3D" id="3.40.50.300">
    <property type="entry name" value="P-loop containing nucleotide triphosphate hydrolases"/>
    <property type="match status" value="2"/>
</dbReference>
<dbReference type="EMBL" id="FWZT01000010">
    <property type="protein sequence ID" value="SMF32562.1"/>
    <property type="molecule type" value="Genomic_DNA"/>
</dbReference>
<dbReference type="AlphaFoldDB" id="A0A1Y6BWJ5"/>
<dbReference type="PANTHER" id="PTHR11638">
    <property type="entry name" value="ATP-DEPENDENT CLP PROTEASE"/>
    <property type="match status" value="1"/>
</dbReference>
<dbReference type="PROSITE" id="PS00870">
    <property type="entry name" value="CLPAB_1"/>
    <property type="match status" value="1"/>
</dbReference>
<dbReference type="InterPro" id="IPR028299">
    <property type="entry name" value="ClpA/B_CS2"/>
</dbReference>